<comment type="caution">
    <text evidence="1">The sequence shown here is derived from an EMBL/GenBank/DDBJ whole genome shotgun (WGS) entry which is preliminary data.</text>
</comment>
<evidence type="ECO:0000313" key="2">
    <source>
        <dbReference type="Proteomes" id="UP001386955"/>
    </source>
</evidence>
<proteinExistence type="predicted"/>
<evidence type="ECO:0000313" key="1">
    <source>
        <dbReference type="EMBL" id="KAK7412851.1"/>
    </source>
</evidence>
<gene>
    <name evidence="1" type="ORF">VNO78_04526</name>
</gene>
<protein>
    <submittedName>
        <fullName evidence="1">Uncharacterized protein</fullName>
    </submittedName>
</protein>
<accession>A0AAN9T1Z3</accession>
<reference evidence="1 2" key="1">
    <citation type="submission" date="2024-01" db="EMBL/GenBank/DDBJ databases">
        <title>The genomes of 5 underutilized Papilionoideae crops provide insights into root nodulation and disease resistanc.</title>
        <authorList>
            <person name="Jiang F."/>
        </authorList>
    </citation>
    <scope>NUCLEOTIDE SEQUENCE [LARGE SCALE GENOMIC DNA]</scope>
    <source>
        <strain evidence="1">DUOXIRENSHENG_FW03</strain>
        <tissue evidence="1">Leaves</tissue>
    </source>
</reference>
<dbReference type="EMBL" id="JAYMYS010000001">
    <property type="protein sequence ID" value="KAK7412851.1"/>
    <property type="molecule type" value="Genomic_DNA"/>
</dbReference>
<name>A0AAN9T1Z3_PSOTE</name>
<dbReference type="Proteomes" id="UP001386955">
    <property type="component" value="Unassembled WGS sequence"/>
</dbReference>
<dbReference type="AlphaFoldDB" id="A0AAN9T1Z3"/>
<organism evidence="1 2">
    <name type="scientific">Psophocarpus tetragonolobus</name>
    <name type="common">Winged bean</name>
    <name type="synonym">Dolichos tetragonolobus</name>
    <dbReference type="NCBI Taxonomy" id="3891"/>
    <lineage>
        <taxon>Eukaryota</taxon>
        <taxon>Viridiplantae</taxon>
        <taxon>Streptophyta</taxon>
        <taxon>Embryophyta</taxon>
        <taxon>Tracheophyta</taxon>
        <taxon>Spermatophyta</taxon>
        <taxon>Magnoliopsida</taxon>
        <taxon>eudicotyledons</taxon>
        <taxon>Gunneridae</taxon>
        <taxon>Pentapetalae</taxon>
        <taxon>rosids</taxon>
        <taxon>fabids</taxon>
        <taxon>Fabales</taxon>
        <taxon>Fabaceae</taxon>
        <taxon>Papilionoideae</taxon>
        <taxon>50 kb inversion clade</taxon>
        <taxon>NPAAA clade</taxon>
        <taxon>indigoferoid/millettioid clade</taxon>
        <taxon>Phaseoleae</taxon>
        <taxon>Psophocarpus</taxon>
    </lineage>
</organism>
<keyword evidence="2" id="KW-1185">Reference proteome</keyword>
<sequence length="122" mass="13715">MHDPSLFQDAQDDEMPMQSAVTLSNSHGVLSQRNQFMFGDLRQVHMRSYLRCIGKKDHGLLIGGSSFVSLEKVFKMMNEDYPISSCMPPMDDVAEGDEENDNILSNEYSQTNVGLINSLPIQ</sequence>